<dbReference type="OrthoDB" id="3230070at2759"/>
<accession>A0A409YWZ5</accession>
<evidence type="ECO:0008006" key="3">
    <source>
        <dbReference type="Google" id="ProtNLM"/>
    </source>
</evidence>
<dbReference type="EMBL" id="NHYE01000108">
    <property type="protein sequence ID" value="PPR07520.1"/>
    <property type="molecule type" value="Genomic_DNA"/>
</dbReference>
<protein>
    <recommendedName>
        <fullName evidence="3">Reverse transcriptase zinc-binding domain-containing protein</fullName>
    </recommendedName>
</protein>
<dbReference type="InParanoid" id="A0A409YWZ5"/>
<dbReference type="Proteomes" id="UP000284706">
    <property type="component" value="Unassembled WGS sequence"/>
</dbReference>
<feature type="non-terminal residue" evidence="1">
    <location>
        <position position="1"/>
    </location>
</feature>
<gene>
    <name evidence="1" type="ORF">CVT26_013543</name>
</gene>
<evidence type="ECO:0000313" key="2">
    <source>
        <dbReference type="Proteomes" id="UP000284706"/>
    </source>
</evidence>
<evidence type="ECO:0000313" key="1">
    <source>
        <dbReference type="EMBL" id="PPR07520.1"/>
    </source>
</evidence>
<keyword evidence="2" id="KW-1185">Reference proteome</keyword>
<dbReference type="STRING" id="231916.A0A409YWZ5"/>
<reference evidence="1 2" key="1">
    <citation type="journal article" date="2018" name="Evol. Lett.">
        <title>Horizontal gene cluster transfer increased hallucinogenic mushroom diversity.</title>
        <authorList>
            <person name="Reynolds H.T."/>
            <person name="Vijayakumar V."/>
            <person name="Gluck-Thaler E."/>
            <person name="Korotkin H.B."/>
            <person name="Matheny P.B."/>
            <person name="Slot J.C."/>
        </authorList>
    </citation>
    <scope>NUCLEOTIDE SEQUENCE [LARGE SCALE GENOMIC DNA]</scope>
    <source>
        <strain evidence="1 2">SRW20</strain>
    </source>
</reference>
<sequence length="139" mass="15664">AWTNQFESPSYREHNFLVLGTLDAGELIPTTVKGGPWMQSAKEAVDQGGNSIYSNALFARMCHAILDHAPIGSYYKWFNFTDEPRSCSCGAPLESRDHIIKHCMLYEEPRVIHRLDQLISFLKWNPTAFAFKNALTGVG</sequence>
<name>A0A409YWZ5_9AGAR</name>
<proteinExistence type="predicted"/>
<dbReference type="AlphaFoldDB" id="A0A409YWZ5"/>
<comment type="caution">
    <text evidence="1">The sequence shown here is derived from an EMBL/GenBank/DDBJ whole genome shotgun (WGS) entry which is preliminary data.</text>
</comment>
<organism evidence="1 2">
    <name type="scientific">Gymnopilus dilepis</name>
    <dbReference type="NCBI Taxonomy" id="231916"/>
    <lineage>
        <taxon>Eukaryota</taxon>
        <taxon>Fungi</taxon>
        <taxon>Dikarya</taxon>
        <taxon>Basidiomycota</taxon>
        <taxon>Agaricomycotina</taxon>
        <taxon>Agaricomycetes</taxon>
        <taxon>Agaricomycetidae</taxon>
        <taxon>Agaricales</taxon>
        <taxon>Agaricineae</taxon>
        <taxon>Hymenogastraceae</taxon>
        <taxon>Gymnopilus</taxon>
    </lineage>
</organism>